<name>A0A366L746_9SPHI</name>
<dbReference type="Proteomes" id="UP000252081">
    <property type="component" value="Unassembled WGS sequence"/>
</dbReference>
<gene>
    <name evidence="2" type="ORF">DRW42_07070</name>
</gene>
<reference evidence="2 3" key="1">
    <citation type="submission" date="2018-07" db="EMBL/GenBank/DDBJ databases">
        <title>A draft genome of a endophytic bacteria, a new species of Pedobacter.</title>
        <authorList>
            <person name="Zhang Z.D."/>
            <person name="Chen Z.J."/>
        </authorList>
    </citation>
    <scope>NUCLEOTIDE SEQUENCE [LARGE SCALE GENOMIC DNA]</scope>
    <source>
        <strain evidence="2 3">RS10</strain>
    </source>
</reference>
<keyword evidence="1" id="KW-0732">Signal</keyword>
<evidence type="ECO:0000313" key="3">
    <source>
        <dbReference type="Proteomes" id="UP000252081"/>
    </source>
</evidence>
<proteinExistence type="predicted"/>
<protein>
    <recommendedName>
        <fullName evidence="4">DUF4197 domain-containing protein</fullName>
    </recommendedName>
</protein>
<accession>A0A366L746</accession>
<evidence type="ECO:0008006" key="4">
    <source>
        <dbReference type="Google" id="ProtNLM"/>
    </source>
</evidence>
<dbReference type="OrthoDB" id="1243758at2"/>
<dbReference type="RefSeq" id="WP_113948137.1">
    <property type="nucleotide sequence ID" value="NZ_QNQU01000005.1"/>
</dbReference>
<dbReference type="EMBL" id="QNQU01000005">
    <property type="protein sequence ID" value="RBQ08962.1"/>
    <property type="molecule type" value="Genomic_DNA"/>
</dbReference>
<organism evidence="2 3">
    <name type="scientific">Pedobacter miscanthi</name>
    <dbReference type="NCBI Taxonomy" id="2259170"/>
    <lineage>
        <taxon>Bacteria</taxon>
        <taxon>Pseudomonadati</taxon>
        <taxon>Bacteroidota</taxon>
        <taxon>Sphingobacteriia</taxon>
        <taxon>Sphingobacteriales</taxon>
        <taxon>Sphingobacteriaceae</taxon>
        <taxon>Pedobacter</taxon>
    </lineage>
</organism>
<keyword evidence="3" id="KW-1185">Reference proteome</keyword>
<dbReference type="AlphaFoldDB" id="A0A366L746"/>
<feature type="signal peptide" evidence="1">
    <location>
        <begin position="1"/>
        <end position="18"/>
    </location>
</feature>
<sequence>MKTIIMFLMALPCLYSSAQTLYVDPLTSSAIAGHASVINGQLSRTNDNLSLISKGQLAVTGQLLIVNDLQDRIYQGLSQVASVMNNLVSVKEIGDIGLDIVGDIEKTVELARANPVLLLFAEQGAREFKLRAVSLGTEVGAFVLKGGKANLMDAGERSKLLNGIATQMRILRGTAYGMHRAMYWAKMKGLFAALNPWAGWINMDVQIANQVVADAKYLKK</sequence>
<evidence type="ECO:0000313" key="2">
    <source>
        <dbReference type="EMBL" id="RBQ08962.1"/>
    </source>
</evidence>
<comment type="caution">
    <text evidence="2">The sequence shown here is derived from an EMBL/GenBank/DDBJ whole genome shotgun (WGS) entry which is preliminary data.</text>
</comment>
<evidence type="ECO:0000256" key="1">
    <source>
        <dbReference type="SAM" id="SignalP"/>
    </source>
</evidence>
<feature type="chain" id="PRO_5016586479" description="DUF4197 domain-containing protein" evidence="1">
    <location>
        <begin position="19"/>
        <end position="220"/>
    </location>
</feature>